<evidence type="ECO:0000313" key="1">
    <source>
        <dbReference type="EMBL" id="KAF7801971.1"/>
    </source>
</evidence>
<comment type="caution">
    <text evidence="1">The sequence shown here is derived from an EMBL/GenBank/DDBJ whole genome shotgun (WGS) entry which is preliminary data.</text>
</comment>
<proteinExistence type="predicted"/>
<dbReference type="AlphaFoldDB" id="A0A834SF56"/>
<dbReference type="Proteomes" id="UP000634136">
    <property type="component" value="Unassembled WGS sequence"/>
</dbReference>
<evidence type="ECO:0000313" key="2">
    <source>
        <dbReference type="Proteomes" id="UP000634136"/>
    </source>
</evidence>
<accession>A0A834SF56</accession>
<gene>
    <name evidence="1" type="ORF">G2W53_041082</name>
</gene>
<sequence length="49" mass="5382">MLGRRSDLHDLHPMGQLCDNSISGSPSSLIWVRRCITYGLETHVPSGTS</sequence>
<keyword evidence="2" id="KW-1185">Reference proteome</keyword>
<name>A0A834SF56_9FABA</name>
<reference evidence="1" key="1">
    <citation type="submission" date="2020-09" db="EMBL/GenBank/DDBJ databases">
        <title>Genome-Enabled Discovery of Anthraquinone Biosynthesis in Senna tora.</title>
        <authorList>
            <person name="Kang S.-H."/>
            <person name="Pandey R.P."/>
            <person name="Lee C.-M."/>
            <person name="Sim J.-S."/>
            <person name="Jeong J.-T."/>
            <person name="Choi B.-S."/>
            <person name="Jung M."/>
            <person name="Ginzburg D."/>
            <person name="Zhao K."/>
            <person name="Won S.Y."/>
            <person name="Oh T.-J."/>
            <person name="Yu Y."/>
            <person name="Kim N.-H."/>
            <person name="Lee O.R."/>
            <person name="Lee T.-H."/>
            <person name="Bashyal P."/>
            <person name="Kim T.-S."/>
            <person name="Lee W.-H."/>
            <person name="Kawkins C."/>
            <person name="Kim C.-K."/>
            <person name="Kim J.S."/>
            <person name="Ahn B.O."/>
            <person name="Rhee S.Y."/>
            <person name="Sohng J.K."/>
        </authorList>
    </citation>
    <scope>NUCLEOTIDE SEQUENCE</scope>
    <source>
        <tissue evidence="1">Leaf</tissue>
    </source>
</reference>
<organism evidence="1 2">
    <name type="scientific">Senna tora</name>
    <dbReference type="NCBI Taxonomy" id="362788"/>
    <lineage>
        <taxon>Eukaryota</taxon>
        <taxon>Viridiplantae</taxon>
        <taxon>Streptophyta</taxon>
        <taxon>Embryophyta</taxon>
        <taxon>Tracheophyta</taxon>
        <taxon>Spermatophyta</taxon>
        <taxon>Magnoliopsida</taxon>
        <taxon>eudicotyledons</taxon>
        <taxon>Gunneridae</taxon>
        <taxon>Pentapetalae</taxon>
        <taxon>rosids</taxon>
        <taxon>fabids</taxon>
        <taxon>Fabales</taxon>
        <taxon>Fabaceae</taxon>
        <taxon>Caesalpinioideae</taxon>
        <taxon>Cassia clade</taxon>
        <taxon>Senna</taxon>
    </lineage>
</organism>
<protein>
    <submittedName>
        <fullName evidence="1">Uncharacterized protein</fullName>
    </submittedName>
</protein>
<dbReference type="EMBL" id="JAAIUW010000013">
    <property type="protein sequence ID" value="KAF7801971.1"/>
    <property type="molecule type" value="Genomic_DNA"/>
</dbReference>